<dbReference type="SUPFAM" id="SSF53448">
    <property type="entry name" value="Nucleotide-diphospho-sugar transferases"/>
    <property type="match status" value="1"/>
</dbReference>
<keyword evidence="5 8" id="KW-1133">Transmembrane helix</keyword>
<evidence type="ECO:0000256" key="5">
    <source>
        <dbReference type="ARBA" id="ARBA00022989"/>
    </source>
</evidence>
<protein>
    <submittedName>
        <fullName evidence="9">Cellulose synthase/poly-beta-1,6-N-acetylglucosamine synthase-like glycosyltransferase</fullName>
    </submittedName>
</protein>
<accession>A0ABU0C3L5</accession>
<keyword evidence="10" id="KW-1185">Reference proteome</keyword>
<name>A0ABU0C3L5_9BRAD</name>
<sequence>MPADIAFLAGRGLTQRMLALAAQLARRRGTTASQELMALPGFSRALYWRLLAEHLGLRFIAEGEPVTLLAEALPPAAETIARSRRMLVESGAARVLVLAPEGPAQVEELQRLLARLPEIKHRFAIADPATIQACLLARNDAGLAYCAAHRLARAKPQLSALVCRSLKGRLAIAAAPIALSVLILVSPLPFGRIVAILLSAFFFLGMLLKSAIAFLEIADRPAPPLSDADLPSYTILVPLYREAGILPDLVAHLDRIDYPSSKLQCLLLIEADDEETLAAANLHARHPRYQIVPVPPQEPRTKPKALVYGLPFATGRLVVVYDAEDRPEPNQLRKAAAAFASDPALGCVQARLTIDNTENVISKLFALEYAANFDVFLPALAEWRMPLPLGGTSNHFPLSVLKRTGAWDPFNVTEDADLGIRLARYKYRSITILSRTFEEAPVSPSQWMGQRRRWVKGWMQSLLVAMWPGRGSAPALTPKDRLAVLAILGMGVAGLLAYAPACLVGLVAALALGGVPEPDGLLAWGLLAANFLNVTVLVLSSSVMAFRGLRSIGRMDLVPMIALLPFYWLAMSFASWQAFVQLLRRPFVWEKTAHGLSMARGLKPDAPCRTGRGFAVSWLGISRFSALWGKGTRSESGRPRPPSCVTSDSGASSRPAPAAL</sequence>
<dbReference type="Proteomes" id="UP001230253">
    <property type="component" value="Unassembled WGS sequence"/>
</dbReference>
<evidence type="ECO:0000256" key="7">
    <source>
        <dbReference type="SAM" id="MobiDB-lite"/>
    </source>
</evidence>
<evidence type="ECO:0000256" key="2">
    <source>
        <dbReference type="ARBA" id="ARBA00022676"/>
    </source>
</evidence>
<feature type="transmembrane region" description="Helical" evidence="8">
    <location>
        <begin position="170"/>
        <end position="188"/>
    </location>
</feature>
<feature type="transmembrane region" description="Helical" evidence="8">
    <location>
        <begin position="521"/>
        <end position="545"/>
    </location>
</feature>
<evidence type="ECO:0000256" key="3">
    <source>
        <dbReference type="ARBA" id="ARBA00022679"/>
    </source>
</evidence>
<keyword evidence="3" id="KW-0808">Transferase</keyword>
<feature type="region of interest" description="Disordered" evidence="7">
    <location>
        <begin position="630"/>
        <end position="660"/>
    </location>
</feature>
<evidence type="ECO:0000313" key="9">
    <source>
        <dbReference type="EMBL" id="MDQ0325093.1"/>
    </source>
</evidence>
<dbReference type="Gene3D" id="3.90.550.10">
    <property type="entry name" value="Spore Coat Polysaccharide Biosynthesis Protein SpsA, Chain A"/>
    <property type="match status" value="1"/>
</dbReference>
<dbReference type="Pfam" id="PF13641">
    <property type="entry name" value="Glyco_tranf_2_3"/>
    <property type="match status" value="1"/>
</dbReference>
<evidence type="ECO:0000256" key="8">
    <source>
        <dbReference type="SAM" id="Phobius"/>
    </source>
</evidence>
<organism evidence="9 10">
    <name type="scientific">Rhodopseudomonas julia</name>
    <dbReference type="NCBI Taxonomy" id="200617"/>
    <lineage>
        <taxon>Bacteria</taxon>
        <taxon>Pseudomonadati</taxon>
        <taxon>Pseudomonadota</taxon>
        <taxon>Alphaproteobacteria</taxon>
        <taxon>Hyphomicrobiales</taxon>
        <taxon>Nitrobacteraceae</taxon>
        <taxon>Rhodopseudomonas</taxon>
    </lineage>
</organism>
<dbReference type="InterPro" id="IPR029044">
    <property type="entry name" value="Nucleotide-diphossugar_trans"/>
</dbReference>
<evidence type="ECO:0000256" key="4">
    <source>
        <dbReference type="ARBA" id="ARBA00022692"/>
    </source>
</evidence>
<dbReference type="InterPro" id="IPR050321">
    <property type="entry name" value="Glycosyltr_2/OpgH_subfam"/>
</dbReference>
<reference evidence="9 10" key="1">
    <citation type="submission" date="2023-07" db="EMBL/GenBank/DDBJ databases">
        <title>Genomic Encyclopedia of Type Strains, Phase IV (KMG-IV): sequencing the most valuable type-strain genomes for metagenomic binning, comparative biology and taxonomic classification.</title>
        <authorList>
            <person name="Goeker M."/>
        </authorList>
    </citation>
    <scope>NUCLEOTIDE SEQUENCE [LARGE SCALE GENOMIC DNA]</scope>
    <source>
        <strain evidence="9 10">DSM 11549</strain>
    </source>
</reference>
<comment type="subcellular location">
    <subcellularLocation>
        <location evidence="1">Membrane</location>
        <topology evidence="1">Multi-pass membrane protein</topology>
    </subcellularLocation>
</comment>
<evidence type="ECO:0000256" key="1">
    <source>
        <dbReference type="ARBA" id="ARBA00004141"/>
    </source>
</evidence>
<dbReference type="PANTHER" id="PTHR43867:SF2">
    <property type="entry name" value="CELLULOSE SYNTHASE CATALYTIC SUBUNIT A [UDP-FORMING]"/>
    <property type="match status" value="1"/>
</dbReference>
<feature type="transmembrane region" description="Helical" evidence="8">
    <location>
        <begin position="557"/>
        <end position="576"/>
    </location>
</feature>
<feature type="transmembrane region" description="Helical" evidence="8">
    <location>
        <begin position="482"/>
        <end position="515"/>
    </location>
</feature>
<comment type="caution">
    <text evidence="9">The sequence shown here is derived from an EMBL/GenBank/DDBJ whole genome shotgun (WGS) entry which is preliminary data.</text>
</comment>
<feature type="transmembrane region" description="Helical" evidence="8">
    <location>
        <begin position="194"/>
        <end position="215"/>
    </location>
</feature>
<evidence type="ECO:0000313" key="10">
    <source>
        <dbReference type="Proteomes" id="UP001230253"/>
    </source>
</evidence>
<dbReference type="PANTHER" id="PTHR43867">
    <property type="entry name" value="CELLULOSE SYNTHASE CATALYTIC SUBUNIT A [UDP-FORMING]"/>
    <property type="match status" value="1"/>
</dbReference>
<dbReference type="RefSeq" id="WP_307153321.1">
    <property type="nucleotide sequence ID" value="NZ_JAUSUK010000001.1"/>
</dbReference>
<gene>
    <name evidence="9" type="ORF">J2R99_000942</name>
</gene>
<keyword evidence="4 8" id="KW-0812">Transmembrane</keyword>
<evidence type="ECO:0000256" key="6">
    <source>
        <dbReference type="ARBA" id="ARBA00023136"/>
    </source>
</evidence>
<keyword evidence="2" id="KW-0328">Glycosyltransferase</keyword>
<proteinExistence type="predicted"/>
<keyword evidence="6 8" id="KW-0472">Membrane</keyword>
<dbReference type="EMBL" id="JAUSUK010000001">
    <property type="protein sequence ID" value="MDQ0325093.1"/>
    <property type="molecule type" value="Genomic_DNA"/>
</dbReference>